<evidence type="ECO:0000259" key="4">
    <source>
        <dbReference type="PROSITE" id="PS50987"/>
    </source>
</evidence>
<keyword evidence="1" id="KW-0805">Transcription regulation</keyword>
<dbReference type="InterPro" id="IPR001845">
    <property type="entry name" value="HTH_ArsR_DNA-bd_dom"/>
</dbReference>
<feature type="domain" description="HTH arsR-type" evidence="4">
    <location>
        <begin position="1"/>
        <end position="95"/>
    </location>
</feature>
<dbReference type="InterPro" id="IPR011991">
    <property type="entry name" value="ArsR-like_HTH"/>
</dbReference>
<dbReference type="NCBIfam" id="NF033788">
    <property type="entry name" value="HTH_metalloreg"/>
    <property type="match status" value="1"/>
</dbReference>
<name>A0ABS1JFX9_9BACL</name>
<dbReference type="PRINTS" id="PR00778">
    <property type="entry name" value="HTHARSR"/>
</dbReference>
<dbReference type="InterPro" id="IPR036390">
    <property type="entry name" value="WH_DNA-bd_sf"/>
</dbReference>
<organism evidence="5 6">
    <name type="scientific">Tumebacillus amylolyticus</name>
    <dbReference type="NCBI Taxonomy" id="2801339"/>
    <lineage>
        <taxon>Bacteria</taxon>
        <taxon>Bacillati</taxon>
        <taxon>Bacillota</taxon>
        <taxon>Bacilli</taxon>
        <taxon>Bacillales</taxon>
        <taxon>Alicyclobacillaceae</taxon>
        <taxon>Tumebacillus</taxon>
    </lineage>
</organism>
<proteinExistence type="predicted"/>
<protein>
    <submittedName>
        <fullName evidence="5">Winged helix-turn-helix transcriptional regulator</fullName>
    </submittedName>
</protein>
<dbReference type="InterPro" id="IPR051081">
    <property type="entry name" value="HTH_MetalResp_TranReg"/>
</dbReference>
<dbReference type="InterPro" id="IPR036388">
    <property type="entry name" value="WH-like_DNA-bd_sf"/>
</dbReference>
<evidence type="ECO:0000256" key="3">
    <source>
        <dbReference type="ARBA" id="ARBA00023163"/>
    </source>
</evidence>
<evidence type="ECO:0000256" key="1">
    <source>
        <dbReference type="ARBA" id="ARBA00023015"/>
    </source>
</evidence>
<keyword evidence="6" id="KW-1185">Reference proteome</keyword>
<dbReference type="CDD" id="cd00090">
    <property type="entry name" value="HTH_ARSR"/>
    <property type="match status" value="1"/>
</dbReference>
<comment type="caution">
    <text evidence="5">The sequence shown here is derived from an EMBL/GenBank/DDBJ whole genome shotgun (WGS) entry which is preliminary data.</text>
</comment>
<keyword evidence="2" id="KW-0238">DNA-binding</keyword>
<dbReference type="PANTHER" id="PTHR33154">
    <property type="entry name" value="TRANSCRIPTIONAL REGULATOR, ARSR FAMILY"/>
    <property type="match status" value="1"/>
</dbReference>
<dbReference type="SUPFAM" id="SSF46785">
    <property type="entry name" value="Winged helix' DNA-binding domain"/>
    <property type="match status" value="1"/>
</dbReference>
<dbReference type="PROSITE" id="PS50987">
    <property type="entry name" value="HTH_ARSR_2"/>
    <property type="match status" value="1"/>
</dbReference>
<evidence type="ECO:0000256" key="2">
    <source>
        <dbReference type="ARBA" id="ARBA00023125"/>
    </source>
</evidence>
<dbReference type="Pfam" id="PF01022">
    <property type="entry name" value="HTH_5"/>
    <property type="match status" value="1"/>
</dbReference>
<sequence>MDLDLLQDCFKSLGDKTRLRILALLRVEELCVFELVEILQMSQPAISQHLRKMKSAKLLKERREGQWVFYSIEGALFPFFDSILDNLPDLRQEIQNLRAKSEKSCCS</sequence>
<dbReference type="SMART" id="SM00418">
    <property type="entry name" value="HTH_ARSR"/>
    <property type="match status" value="1"/>
</dbReference>
<gene>
    <name evidence="5" type="ORF">JJB07_21300</name>
</gene>
<dbReference type="PANTHER" id="PTHR33154:SF18">
    <property type="entry name" value="ARSENICAL RESISTANCE OPERON REPRESSOR"/>
    <property type="match status" value="1"/>
</dbReference>
<evidence type="ECO:0000313" key="6">
    <source>
        <dbReference type="Proteomes" id="UP000602284"/>
    </source>
</evidence>
<keyword evidence="3" id="KW-0804">Transcription</keyword>
<accession>A0ABS1JFX9</accession>
<dbReference type="EMBL" id="JAEQNB010000008">
    <property type="protein sequence ID" value="MBL0389135.1"/>
    <property type="molecule type" value="Genomic_DNA"/>
</dbReference>
<evidence type="ECO:0000313" key="5">
    <source>
        <dbReference type="EMBL" id="MBL0389135.1"/>
    </source>
</evidence>
<dbReference type="RefSeq" id="WP_201638129.1">
    <property type="nucleotide sequence ID" value="NZ_JAEQNB010000008.1"/>
</dbReference>
<dbReference type="Proteomes" id="UP000602284">
    <property type="component" value="Unassembled WGS sequence"/>
</dbReference>
<reference evidence="5 6" key="1">
    <citation type="submission" date="2021-01" db="EMBL/GenBank/DDBJ databases">
        <title>Tumebacillus sp. strain ITR2 16S ribosomal RNA gene Genome sequencing and assembly.</title>
        <authorList>
            <person name="Kang M."/>
        </authorList>
    </citation>
    <scope>NUCLEOTIDE SEQUENCE [LARGE SCALE GENOMIC DNA]</scope>
    <source>
        <strain evidence="5 6">ITR2</strain>
    </source>
</reference>
<dbReference type="Gene3D" id="1.10.10.10">
    <property type="entry name" value="Winged helix-like DNA-binding domain superfamily/Winged helix DNA-binding domain"/>
    <property type="match status" value="1"/>
</dbReference>